<dbReference type="SMART" id="SM00490">
    <property type="entry name" value="HELICc"/>
    <property type="match status" value="1"/>
</dbReference>
<dbReference type="Pfam" id="PF08455">
    <property type="entry name" value="SNF2_assoc"/>
    <property type="match status" value="1"/>
</dbReference>
<dbReference type="InterPro" id="IPR049730">
    <property type="entry name" value="SNF2/RAD54-like_C"/>
</dbReference>
<evidence type="ECO:0000313" key="7">
    <source>
        <dbReference type="Proteomes" id="UP000824264"/>
    </source>
</evidence>
<evidence type="ECO:0000256" key="1">
    <source>
        <dbReference type="ARBA" id="ARBA00022801"/>
    </source>
</evidence>
<proteinExistence type="predicted"/>
<reference evidence="6" key="1">
    <citation type="journal article" date="2021" name="PeerJ">
        <title>Extensive microbial diversity within the chicken gut microbiome revealed by metagenomics and culture.</title>
        <authorList>
            <person name="Gilroy R."/>
            <person name="Ravi A."/>
            <person name="Getino M."/>
            <person name="Pursley I."/>
            <person name="Horton D.L."/>
            <person name="Alikhan N.F."/>
            <person name="Baker D."/>
            <person name="Gharbi K."/>
            <person name="Hall N."/>
            <person name="Watson M."/>
            <person name="Adriaenssens E.M."/>
            <person name="Foster-Nyarko E."/>
            <person name="Jarju S."/>
            <person name="Secka A."/>
            <person name="Antonio M."/>
            <person name="Oren A."/>
            <person name="Chaudhuri R.R."/>
            <person name="La Ragione R."/>
            <person name="Hildebrand F."/>
            <person name="Pallen M.J."/>
        </authorList>
    </citation>
    <scope>NUCLEOTIDE SEQUENCE</scope>
    <source>
        <strain evidence="6">ChiSxjej5B17-1746</strain>
    </source>
</reference>
<dbReference type="InterPro" id="IPR014001">
    <property type="entry name" value="Helicase_ATP-bd"/>
</dbReference>
<evidence type="ECO:0000313" key="6">
    <source>
        <dbReference type="EMBL" id="HIW79071.1"/>
    </source>
</evidence>
<keyword evidence="6" id="KW-0067">ATP-binding</keyword>
<feature type="domain" description="SWIM-type" evidence="3">
    <location>
        <begin position="66"/>
        <end position="102"/>
    </location>
</feature>
<keyword evidence="2" id="KW-0863">Zinc-finger</keyword>
<dbReference type="PANTHER" id="PTHR10799">
    <property type="entry name" value="SNF2/RAD54 HELICASE FAMILY"/>
    <property type="match status" value="1"/>
</dbReference>
<evidence type="ECO:0000259" key="4">
    <source>
        <dbReference type="PROSITE" id="PS51192"/>
    </source>
</evidence>
<sequence>MNVREESAARALIQGFLKDSIPEYIRDTGQEILNGGGVHKLTIRKEGEGWDVEGIVQGEDFQNYSPHLLLNPADSQISHSCNCHEAFMGVCRHVAAAALKMHADLDKDYGAPEEPQRLNTEWRQSFRSFFSSSLEPETGRHYFIFRFYPEPGRLIVALFRARQNKTGLSSVHQETSLEQILRNPEWCDQSPQLLQVARQIGHYLDYYGHRIEIPEGLVSWFFWAIRHEYYMFWKDTDIPCTIVGTPLTVKLRPGLDEDGLRFDVLLQRGDKKPFCISEEDSEITFHGQMPLWVCWNQSFYPVQTSLSPSLVKQLVATRPVVPQDNISEFLDRVWARLPASELYEPDEFLKIMGPIFQPATYDPKLFLDEEGSLLTLEVQNTYETVHGEFILPGPNPDFQTGSYVFEGHTFLVRRDQTEEAALMAQLAEMHFQPRSNKLWFMEPEEAIAFLLDSYPTLVENWRVYGEKALTRYKVRMSQPIISAKVESNEKEKWFSLDIDVEYDGQHLPLERIWKAWVRGRRYVQLKDGSYTSLPESWLEKLAHKLQALGFDPTKPPKRQFKQFEAPVLDNLLDDLPNAETDSFWNSLREKVRNFTEVEPVTTPRGLNATLRNYQLQGVSYLNFLSEYGFGGILADEMGLGKTIQTLSFIQHMINHGHEGPNLIVVPTSVLPNWERESEKFVPKLKRLIIYGTRREGMFRKVADSDIVVTTYALLRRDLEELEKHYFNSIILDEAQNIKNPNTITARSVRAIKARMRLCLSGTPIENNLFELWSLFEFLMPGFLGSQHAFQRGVVKPIRDGDGESLEYLRSRVKPFILRRTKAEVAKDLPPKIENVTYCNMTDEQAELYAALTRKLRDQVLADVESKGMAKSQMSILDALLKLRQICCHPRLLKVDMPGFSTGSLPSGKFEAFKDMIFDVVEGGHKVLVFSQFVQMLQIIRGWLQLTDIPFCYLDGTSKDRLDQVDRFNNSPDIPIFLISLKAGGTGINLTSADYVIHYDPWWNPAVESQATDRTHRIGQTRQVFSYKLICQNTVEEKILKLQEMKRGVAEAVIPGQDTWKSLTREDLEMLFEV</sequence>
<keyword evidence="2" id="KW-0862">Zinc</keyword>
<evidence type="ECO:0000259" key="3">
    <source>
        <dbReference type="PROSITE" id="PS50966"/>
    </source>
</evidence>
<dbReference type="InterPro" id="IPR007527">
    <property type="entry name" value="Znf_SWIM"/>
</dbReference>
<dbReference type="InterPro" id="IPR027417">
    <property type="entry name" value="P-loop_NTPase"/>
</dbReference>
<dbReference type="PROSITE" id="PS51192">
    <property type="entry name" value="HELICASE_ATP_BIND_1"/>
    <property type="match status" value="1"/>
</dbReference>
<dbReference type="Gene3D" id="3.40.50.300">
    <property type="entry name" value="P-loop containing nucleotide triphosphate hydrolases"/>
    <property type="match status" value="1"/>
</dbReference>
<protein>
    <submittedName>
        <fullName evidence="6">DEAD/DEAH box helicase</fullName>
    </submittedName>
</protein>
<dbReference type="GO" id="GO:0016787">
    <property type="term" value="F:hydrolase activity"/>
    <property type="evidence" value="ECO:0007669"/>
    <property type="project" value="UniProtKB-KW"/>
</dbReference>
<dbReference type="EMBL" id="DXGI01000307">
    <property type="protein sequence ID" value="HIW79071.1"/>
    <property type="molecule type" value="Genomic_DNA"/>
</dbReference>
<organism evidence="6 7">
    <name type="scientific">Candidatus Bilophila faecipullorum</name>
    <dbReference type="NCBI Taxonomy" id="2838482"/>
    <lineage>
        <taxon>Bacteria</taxon>
        <taxon>Pseudomonadati</taxon>
        <taxon>Thermodesulfobacteriota</taxon>
        <taxon>Desulfovibrionia</taxon>
        <taxon>Desulfovibrionales</taxon>
        <taxon>Desulfovibrionaceae</taxon>
        <taxon>Bilophila</taxon>
    </lineage>
</organism>
<keyword evidence="6" id="KW-0547">Nucleotide-binding</keyword>
<dbReference type="SUPFAM" id="SSF52540">
    <property type="entry name" value="P-loop containing nucleoside triphosphate hydrolases"/>
    <property type="match status" value="2"/>
</dbReference>
<dbReference type="PROSITE" id="PS50966">
    <property type="entry name" value="ZF_SWIM"/>
    <property type="match status" value="1"/>
</dbReference>
<dbReference type="InterPro" id="IPR013663">
    <property type="entry name" value="Helicase_SWF/SNF/SWI_bac"/>
</dbReference>
<keyword evidence="6" id="KW-0347">Helicase</keyword>
<feature type="domain" description="Helicase ATP-binding" evidence="4">
    <location>
        <begin position="622"/>
        <end position="781"/>
    </location>
</feature>
<dbReference type="GO" id="GO:0005524">
    <property type="term" value="F:ATP binding"/>
    <property type="evidence" value="ECO:0007669"/>
    <property type="project" value="InterPro"/>
</dbReference>
<name>A0A9D1QZT2_9BACT</name>
<evidence type="ECO:0000259" key="5">
    <source>
        <dbReference type="PROSITE" id="PS51194"/>
    </source>
</evidence>
<dbReference type="SMART" id="SM00487">
    <property type="entry name" value="DEXDc"/>
    <property type="match status" value="1"/>
</dbReference>
<keyword evidence="2" id="KW-0479">Metal-binding</keyword>
<gene>
    <name evidence="6" type="ORF">H9874_08005</name>
</gene>
<dbReference type="Pfam" id="PF00176">
    <property type="entry name" value="SNF2-rel_dom"/>
    <property type="match status" value="1"/>
</dbReference>
<accession>A0A9D1QZT2</accession>
<keyword evidence="1" id="KW-0378">Hydrolase</keyword>
<dbReference type="CDD" id="cd18012">
    <property type="entry name" value="DEXQc_arch_SWI2_SNF2"/>
    <property type="match status" value="1"/>
</dbReference>
<dbReference type="PROSITE" id="PS51194">
    <property type="entry name" value="HELICASE_CTER"/>
    <property type="match status" value="1"/>
</dbReference>
<dbReference type="GO" id="GO:0008270">
    <property type="term" value="F:zinc ion binding"/>
    <property type="evidence" value="ECO:0007669"/>
    <property type="project" value="UniProtKB-KW"/>
</dbReference>
<comment type="caution">
    <text evidence="6">The sequence shown here is derived from an EMBL/GenBank/DDBJ whole genome shotgun (WGS) entry which is preliminary data.</text>
</comment>
<evidence type="ECO:0000256" key="2">
    <source>
        <dbReference type="PROSITE-ProRule" id="PRU00325"/>
    </source>
</evidence>
<feature type="domain" description="Helicase C-terminal" evidence="5">
    <location>
        <begin position="911"/>
        <end position="1067"/>
    </location>
</feature>
<dbReference type="Proteomes" id="UP000824264">
    <property type="component" value="Unassembled WGS sequence"/>
</dbReference>
<dbReference type="CDD" id="cd18793">
    <property type="entry name" value="SF2_C_SNF"/>
    <property type="match status" value="1"/>
</dbReference>
<dbReference type="AlphaFoldDB" id="A0A9D1QZT2"/>
<dbReference type="InterPro" id="IPR001650">
    <property type="entry name" value="Helicase_C-like"/>
</dbReference>
<reference evidence="6" key="2">
    <citation type="submission" date="2021-04" db="EMBL/GenBank/DDBJ databases">
        <authorList>
            <person name="Gilroy R."/>
        </authorList>
    </citation>
    <scope>NUCLEOTIDE SEQUENCE</scope>
    <source>
        <strain evidence="6">ChiSxjej5B17-1746</strain>
    </source>
</reference>
<dbReference type="Gene3D" id="3.40.50.10810">
    <property type="entry name" value="Tandem AAA-ATPase domain"/>
    <property type="match status" value="1"/>
</dbReference>
<dbReference type="Pfam" id="PF00271">
    <property type="entry name" value="Helicase_C"/>
    <property type="match status" value="1"/>
</dbReference>
<dbReference type="GO" id="GO:0004386">
    <property type="term" value="F:helicase activity"/>
    <property type="evidence" value="ECO:0007669"/>
    <property type="project" value="UniProtKB-KW"/>
</dbReference>
<dbReference type="InterPro" id="IPR000330">
    <property type="entry name" value="SNF2_N"/>
</dbReference>
<dbReference type="InterPro" id="IPR038718">
    <property type="entry name" value="SNF2-like_sf"/>
</dbReference>